<reference evidence="5" key="1">
    <citation type="submission" date="2014-04" db="EMBL/GenBank/DDBJ databases">
        <title>Whole-Genome optical mapping and complete genome sequence of Sphingobacterium deserti sp. nov., a new spaces isolated from desert in the west of China.</title>
        <authorList>
            <person name="Teng C."/>
            <person name="Zhou Z."/>
            <person name="Li X."/>
            <person name="Chen M."/>
            <person name="Lin M."/>
            <person name="Wang L."/>
            <person name="Su S."/>
            <person name="Zhang C."/>
            <person name="Zhang W."/>
        </authorList>
    </citation>
    <scope>NUCLEOTIDE SEQUENCE [LARGE SCALE GENOMIC DNA]</scope>
    <source>
        <strain evidence="5">ACCC05744</strain>
    </source>
</reference>
<dbReference type="Proteomes" id="UP000031802">
    <property type="component" value="Unassembled WGS sequence"/>
</dbReference>
<dbReference type="PRINTS" id="PR00455">
    <property type="entry name" value="HTHTETR"/>
</dbReference>
<evidence type="ECO:0000313" key="5">
    <source>
        <dbReference type="Proteomes" id="UP000031802"/>
    </source>
</evidence>
<dbReference type="RefSeq" id="WP_037497895.1">
    <property type="nucleotide sequence ID" value="NZ_JJMU01000026.1"/>
</dbReference>
<comment type="caution">
    <text evidence="4">The sequence shown here is derived from an EMBL/GenBank/DDBJ whole genome shotgun (WGS) entry which is preliminary data.</text>
</comment>
<organism evidence="4 5">
    <name type="scientific">Sphingobacterium deserti</name>
    <dbReference type="NCBI Taxonomy" id="1229276"/>
    <lineage>
        <taxon>Bacteria</taxon>
        <taxon>Pseudomonadati</taxon>
        <taxon>Bacteroidota</taxon>
        <taxon>Sphingobacteriia</taxon>
        <taxon>Sphingobacteriales</taxon>
        <taxon>Sphingobacteriaceae</taxon>
        <taxon>Sphingobacterium</taxon>
    </lineage>
</organism>
<dbReference type="SUPFAM" id="SSF46689">
    <property type="entry name" value="Homeodomain-like"/>
    <property type="match status" value="1"/>
</dbReference>
<dbReference type="STRING" id="1229276.DI53_1834"/>
<dbReference type="PROSITE" id="PS50977">
    <property type="entry name" value="HTH_TETR_2"/>
    <property type="match status" value="1"/>
</dbReference>
<name>A0A0B8T0V7_9SPHI</name>
<dbReference type="PANTHER" id="PTHR43479:SF11">
    <property type="entry name" value="ACREF_ENVCD OPERON REPRESSOR-RELATED"/>
    <property type="match status" value="1"/>
</dbReference>
<dbReference type="PATRIC" id="fig|1229276.3.peg.1889"/>
<dbReference type="GO" id="GO:0003677">
    <property type="term" value="F:DNA binding"/>
    <property type="evidence" value="ECO:0007669"/>
    <property type="project" value="UniProtKB-UniRule"/>
</dbReference>
<evidence type="ECO:0000256" key="2">
    <source>
        <dbReference type="PROSITE-ProRule" id="PRU00335"/>
    </source>
</evidence>
<sequence>MKDTTLSRKEKIMKVALSLFATKGYVDTSTKEISIEAGVSEALIFKHFGNKDTLLAHIVKSGYRRVLSHHRGMMTYRNPKEFLQNMIFLPSKLVAEEPLFWKLQERLSHNAFSKQQHEQFMKPVQPILVKAFTELGYQDPELETQFLLLTIDMLWKRAASEDISNGNALSQLLEKKYKLS</sequence>
<proteinExistence type="predicted"/>
<dbReference type="AlphaFoldDB" id="A0A0B8T0V7"/>
<dbReference type="Pfam" id="PF00440">
    <property type="entry name" value="TetR_N"/>
    <property type="match status" value="1"/>
</dbReference>
<keyword evidence="5" id="KW-1185">Reference proteome</keyword>
<dbReference type="PROSITE" id="PS01081">
    <property type="entry name" value="HTH_TETR_1"/>
    <property type="match status" value="1"/>
</dbReference>
<dbReference type="EMBL" id="JJMU01000026">
    <property type="protein sequence ID" value="KGE14407.1"/>
    <property type="molecule type" value="Genomic_DNA"/>
</dbReference>
<evidence type="ECO:0000313" key="4">
    <source>
        <dbReference type="EMBL" id="KGE14407.1"/>
    </source>
</evidence>
<dbReference type="InterPro" id="IPR001647">
    <property type="entry name" value="HTH_TetR"/>
</dbReference>
<keyword evidence="1 2" id="KW-0238">DNA-binding</keyword>
<protein>
    <submittedName>
        <fullName evidence="4">Regulatory protein TetR</fullName>
    </submittedName>
</protein>
<dbReference type="eggNOG" id="COG1309">
    <property type="taxonomic scope" value="Bacteria"/>
</dbReference>
<dbReference type="Gene3D" id="1.10.357.10">
    <property type="entry name" value="Tetracycline Repressor, domain 2"/>
    <property type="match status" value="1"/>
</dbReference>
<evidence type="ECO:0000256" key="1">
    <source>
        <dbReference type="ARBA" id="ARBA00023125"/>
    </source>
</evidence>
<dbReference type="PANTHER" id="PTHR43479">
    <property type="entry name" value="ACREF/ENVCD OPERON REPRESSOR-RELATED"/>
    <property type="match status" value="1"/>
</dbReference>
<dbReference type="InterPro" id="IPR023772">
    <property type="entry name" value="DNA-bd_HTH_TetR-type_CS"/>
</dbReference>
<dbReference type="OrthoDB" id="9789566at2"/>
<feature type="DNA-binding region" description="H-T-H motif" evidence="2">
    <location>
        <begin position="29"/>
        <end position="48"/>
    </location>
</feature>
<feature type="domain" description="HTH tetR-type" evidence="3">
    <location>
        <begin position="6"/>
        <end position="66"/>
    </location>
</feature>
<accession>A0A0B8T0V7</accession>
<reference evidence="4 5" key="2">
    <citation type="journal article" date="2015" name="PLoS ONE">
        <title>Whole-Genome Optical Mapping and Finished Genome Sequence of Sphingobacterium deserti sp. nov., a New Species Isolated from the Western Desert of China.</title>
        <authorList>
            <person name="Teng C."/>
            <person name="Zhou Z."/>
            <person name="Molnar I."/>
            <person name="Li X."/>
            <person name="Tang R."/>
            <person name="Chen M."/>
            <person name="Wang L."/>
            <person name="Su S."/>
            <person name="Zhang W."/>
            <person name="Lin M."/>
        </authorList>
    </citation>
    <scope>NUCLEOTIDE SEQUENCE [LARGE SCALE GENOMIC DNA]</scope>
    <source>
        <strain evidence="5">ACCC05744</strain>
    </source>
</reference>
<dbReference type="InterPro" id="IPR009057">
    <property type="entry name" value="Homeodomain-like_sf"/>
</dbReference>
<gene>
    <name evidence="4" type="ORF">DI53_1834</name>
</gene>
<dbReference type="InterPro" id="IPR050624">
    <property type="entry name" value="HTH-type_Tx_Regulator"/>
</dbReference>
<evidence type="ECO:0000259" key="3">
    <source>
        <dbReference type="PROSITE" id="PS50977"/>
    </source>
</evidence>